<reference evidence="1" key="1">
    <citation type="journal article" date="2013" name="Environ. Microbiol.">
        <title>Microbiota from the distal guts of lean and obese adolescents exhibit partial functional redundancy besides clear differences in community structure.</title>
        <authorList>
            <person name="Ferrer M."/>
            <person name="Ruiz A."/>
            <person name="Lanza F."/>
            <person name="Haange S.B."/>
            <person name="Oberbach A."/>
            <person name="Till H."/>
            <person name="Bargiela R."/>
            <person name="Campoy C."/>
            <person name="Segura M.T."/>
            <person name="Richter M."/>
            <person name="von Bergen M."/>
            <person name="Seifert J."/>
            <person name="Suarez A."/>
        </authorList>
    </citation>
    <scope>NUCLEOTIDE SEQUENCE</scope>
</reference>
<gene>
    <name evidence="1" type="ORF">OBE_11617</name>
</gene>
<dbReference type="EMBL" id="AJWZ01008008">
    <property type="protein sequence ID" value="EKC55327.1"/>
    <property type="molecule type" value="Genomic_DNA"/>
</dbReference>
<comment type="caution">
    <text evidence="1">The sequence shown here is derived from an EMBL/GenBank/DDBJ whole genome shotgun (WGS) entry which is preliminary data.</text>
</comment>
<accession>K1S3T0</accession>
<evidence type="ECO:0000313" key="1">
    <source>
        <dbReference type="EMBL" id="EKC55327.1"/>
    </source>
</evidence>
<dbReference type="AlphaFoldDB" id="K1S3T0"/>
<protein>
    <submittedName>
        <fullName evidence="1">Uncharacterized protein</fullName>
    </submittedName>
</protein>
<proteinExistence type="predicted"/>
<sequence length="130" mass="14080">MAIGNDDSEFRMPLMTVLVPMADLSANGEDIRSIFDEADIWLPTAATAVDLVRLDSDPDYRTQLIAATVAEMHTSDAKLNAVIALSYEQYYASFAPVLGLDPAHPDPNAYAAAFGRIFASEELAGELEAR</sequence>
<feature type="non-terminal residue" evidence="1">
    <location>
        <position position="130"/>
    </location>
</feature>
<organism evidence="1">
    <name type="scientific">human gut metagenome</name>
    <dbReference type="NCBI Taxonomy" id="408170"/>
    <lineage>
        <taxon>unclassified sequences</taxon>
        <taxon>metagenomes</taxon>
        <taxon>organismal metagenomes</taxon>
    </lineage>
</organism>
<name>K1S3T0_9ZZZZ</name>